<dbReference type="PANTHER" id="PTHR35807">
    <property type="entry name" value="TRANSCRIPTIONAL REGULATOR REDD-RELATED"/>
    <property type="match status" value="1"/>
</dbReference>
<keyword evidence="3 5" id="KW-0238">DNA-binding</keyword>
<dbReference type="Gene3D" id="3.40.50.300">
    <property type="entry name" value="P-loop containing nucleotide triphosphate hydrolases"/>
    <property type="match status" value="1"/>
</dbReference>
<comment type="caution">
    <text evidence="8">The sequence shown here is derived from an EMBL/GenBank/DDBJ whole genome shotgun (WGS) entry which is preliminary data.</text>
</comment>
<dbReference type="InterPro" id="IPR036388">
    <property type="entry name" value="WH-like_DNA-bd_sf"/>
</dbReference>
<dbReference type="Gene3D" id="1.10.10.10">
    <property type="entry name" value="Winged helix-like DNA-binding domain superfamily/Winged helix DNA-binding domain"/>
    <property type="match status" value="1"/>
</dbReference>
<dbReference type="GO" id="GO:0003677">
    <property type="term" value="F:DNA binding"/>
    <property type="evidence" value="ECO:0007669"/>
    <property type="project" value="UniProtKB-UniRule"/>
</dbReference>
<dbReference type="SUPFAM" id="SSF52540">
    <property type="entry name" value="P-loop containing nucleoside triphosphate hydrolases"/>
    <property type="match status" value="1"/>
</dbReference>
<dbReference type="InterPro" id="IPR019734">
    <property type="entry name" value="TPR_rpt"/>
</dbReference>
<dbReference type="InterPro" id="IPR016032">
    <property type="entry name" value="Sig_transdc_resp-reg_C-effctor"/>
</dbReference>
<dbReference type="SUPFAM" id="SSF48452">
    <property type="entry name" value="TPR-like"/>
    <property type="match status" value="2"/>
</dbReference>
<dbReference type="InterPro" id="IPR011990">
    <property type="entry name" value="TPR-like_helical_dom_sf"/>
</dbReference>
<evidence type="ECO:0000256" key="6">
    <source>
        <dbReference type="SAM" id="MobiDB-lite"/>
    </source>
</evidence>
<dbReference type="InterPro" id="IPR051677">
    <property type="entry name" value="AfsR-DnrI-RedD_regulator"/>
</dbReference>
<keyword evidence="2" id="KW-0805">Transcription regulation</keyword>
<dbReference type="InterPro" id="IPR005158">
    <property type="entry name" value="BTAD"/>
</dbReference>
<dbReference type="PROSITE" id="PS51755">
    <property type="entry name" value="OMPR_PHOB"/>
    <property type="match status" value="1"/>
</dbReference>
<protein>
    <submittedName>
        <fullName evidence="8">SARP family transcriptional regulator</fullName>
    </submittedName>
</protein>
<dbReference type="SUPFAM" id="SSF46894">
    <property type="entry name" value="C-terminal effector domain of the bipartite response regulators"/>
    <property type="match status" value="1"/>
</dbReference>
<dbReference type="Pfam" id="PF13424">
    <property type="entry name" value="TPR_12"/>
    <property type="match status" value="1"/>
</dbReference>
<dbReference type="EMBL" id="BONH01000063">
    <property type="protein sequence ID" value="GIG02893.1"/>
    <property type="molecule type" value="Genomic_DNA"/>
</dbReference>
<dbReference type="InterPro" id="IPR001867">
    <property type="entry name" value="OmpR/PhoB-type_DNA-bd"/>
</dbReference>
<evidence type="ECO:0000313" key="9">
    <source>
        <dbReference type="Proteomes" id="UP000659904"/>
    </source>
</evidence>
<proteinExistence type="inferred from homology"/>
<dbReference type="CDD" id="cd15831">
    <property type="entry name" value="BTAD"/>
    <property type="match status" value="1"/>
</dbReference>
<keyword evidence="9" id="KW-1185">Reference proteome</keyword>
<sequence length="1001" mass="108221">MTPAVQRSPTSAELDTDGTVRLQIMGPLRVWRGRVELDTGPRQQRRLLALLTARVGQTISMADLVDSLWGDDCPPSAINVIHKYIGALRRVLEPALPARTSGSYLVRSGSGYRFTAGPQTLDLVAFRQHVTEAEANVRQNQPREALASYVEALRLCQGKAGDGLADSATVNAVFAGLNGEFFDAVVDAADIAVPLGEPARVLSSLRLAAEMDPFHELVHACLVTALAAAGQQAEALTVFQTVRQRLAEDLGIDPGHALQEAQRRVLTQTAARPAPNPTAAAAPLVAGAPLVRPAQLPPDLSWFVGRSAELALLQGLVAGMHDGERGGPLVVAVDGMGGVGKSTLAVHFARQVADRFPDGQLYLDLQGDQNDGTVHAADALRSLLFALGAPAAHLPDTFDALVGKYRSMTAGKRFLVLLDNVRDSAQVRPLLPNCADSLVLLTSRRPLLGLAAFDGAHLFRLAVPNLHTARQLLERRLPTSAGDTALADEIIELCGRLPLALAVLGARLTARPALSLAAVAADLRDGARRLEAFPGDAGTRDPRTAFSWSYHQLSPGAARMFRLLSVSLTAGITVAACVSLSGLDPMRTRAELDELTEAALITEQEEGRFSSHVLVKSYAGELFGEIDPPHEQRAAITRLLEHYLHSGFNAQTVYTPHRLSIPPPPPQPGVTPEQPATFEQAGAWFSAHHEVLVEAVRLAADVDHGVAPWRFALIMQHYLQWAGYFQDWEDVTRWAVRAARATGDEIGQGHALRSLAGARWSLRANDEALRLLHAAQEIFHKHGMLLEQAVTHVNMHWVHEALGQDEQALAHGRQALDLYRGLDHRRGVSFSLMSSGRSLSRLGRLDESAELLNQVLEIVDQLRSEPNADTDIQRIALEAETRMAVAANLIRQGRAADAAAQLELSARLSDQVNQRTNQFEALRQLAEVRASTGDTAGAVEALDSARMVLDRFPDGGPDHLRARFVRLAEELSEITADTQGDDPPKSPNDPGTATDELRPRR</sequence>
<evidence type="ECO:0000313" key="8">
    <source>
        <dbReference type="EMBL" id="GIG02893.1"/>
    </source>
</evidence>
<dbReference type="Pfam" id="PF00931">
    <property type="entry name" value="NB-ARC"/>
    <property type="match status" value="1"/>
</dbReference>
<evidence type="ECO:0000256" key="1">
    <source>
        <dbReference type="ARBA" id="ARBA00005820"/>
    </source>
</evidence>
<feature type="domain" description="OmpR/PhoB-type" evidence="7">
    <location>
        <begin position="11"/>
        <end position="116"/>
    </location>
</feature>
<dbReference type="Pfam" id="PF03704">
    <property type="entry name" value="BTAD"/>
    <property type="match status" value="1"/>
</dbReference>
<dbReference type="InterPro" id="IPR002182">
    <property type="entry name" value="NB-ARC"/>
</dbReference>
<organism evidence="8 9">
    <name type="scientific">Catellatospora citrea</name>
    <dbReference type="NCBI Taxonomy" id="53366"/>
    <lineage>
        <taxon>Bacteria</taxon>
        <taxon>Bacillati</taxon>
        <taxon>Actinomycetota</taxon>
        <taxon>Actinomycetes</taxon>
        <taxon>Micromonosporales</taxon>
        <taxon>Micromonosporaceae</taxon>
        <taxon>Catellatospora</taxon>
    </lineage>
</organism>
<dbReference type="AlphaFoldDB" id="A0A8J3KML3"/>
<dbReference type="RefSeq" id="WP_239165902.1">
    <property type="nucleotide sequence ID" value="NZ_BONH01000063.1"/>
</dbReference>
<accession>A0A8J3KML3</accession>
<dbReference type="GO" id="GO:0043531">
    <property type="term" value="F:ADP binding"/>
    <property type="evidence" value="ECO:0007669"/>
    <property type="project" value="InterPro"/>
</dbReference>
<feature type="DNA-binding region" description="OmpR/PhoB-type" evidence="5">
    <location>
        <begin position="11"/>
        <end position="116"/>
    </location>
</feature>
<gene>
    <name evidence="8" type="ORF">Cci01nite_79860</name>
</gene>
<dbReference type="GO" id="GO:0006355">
    <property type="term" value="P:regulation of DNA-templated transcription"/>
    <property type="evidence" value="ECO:0007669"/>
    <property type="project" value="InterPro"/>
</dbReference>
<evidence type="ECO:0000256" key="5">
    <source>
        <dbReference type="PROSITE-ProRule" id="PRU01091"/>
    </source>
</evidence>
<dbReference type="GO" id="GO:0000160">
    <property type="term" value="P:phosphorelay signal transduction system"/>
    <property type="evidence" value="ECO:0007669"/>
    <property type="project" value="InterPro"/>
</dbReference>
<dbReference type="PRINTS" id="PR00364">
    <property type="entry name" value="DISEASERSIST"/>
</dbReference>
<dbReference type="InterPro" id="IPR027417">
    <property type="entry name" value="P-loop_NTPase"/>
</dbReference>
<dbReference type="Proteomes" id="UP000659904">
    <property type="component" value="Unassembled WGS sequence"/>
</dbReference>
<reference evidence="8 9" key="1">
    <citation type="submission" date="2021-01" db="EMBL/GenBank/DDBJ databases">
        <title>Whole genome shotgun sequence of Catellatospora citrea NBRC 14495.</title>
        <authorList>
            <person name="Komaki H."/>
            <person name="Tamura T."/>
        </authorList>
    </citation>
    <scope>NUCLEOTIDE SEQUENCE [LARGE SCALE GENOMIC DNA]</scope>
    <source>
        <strain evidence="8 9">NBRC 14495</strain>
    </source>
</reference>
<evidence type="ECO:0000259" key="7">
    <source>
        <dbReference type="PROSITE" id="PS51755"/>
    </source>
</evidence>
<dbReference type="Gene3D" id="1.25.40.10">
    <property type="entry name" value="Tetratricopeptide repeat domain"/>
    <property type="match status" value="2"/>
</dbReference>
<dbReference type="Pfam" id="PF00486">
    <property type="entry name" value="Trans_reg_C"/>
    <property type="match status" value="1"/>
</dbReference>
<dbReference type="PANTHER" id="PTHR35807:SF1">
    <property type="entry name" value="TRANSCRIPTIONAL REGULATOR REDD"/>
    <property type="match status" value="1"/>
</dbReference>
<dbReference type="SMART" id="SM00862">
    <property type="entry name" value="Trans_reg_C"/>
    <property type="match status" value="1"/>
</dbReference>
<dbReference type="SMART" id="SM00028">
    <property type="entry name" value="TPR"/>
    <property type="match status" value="5"/>
</dbReference>
<evidence type="ECO:0000256" key="4">
    <source>
        <dbReference type="ARBA" id="ARBA00023163"/>
    </source>
</evidence>
<evidence type="ECO:0000256" key="2">
    <source>
        <dbReference type="ARBA" id="ARBA00023015"/>
    </source>
</evidence>
<comment type="similarity">
    <text evidence="1">Belongs to the AfsR/DnrI/RedD regulatory family.</text>
</comment>
<name>A0A8J3KML3_9ACTN</name>
<feature type="region of interest" description="Disordered" evidence="6">
    <location>
        <begin position="971"/>
        <end position="1001"/>
    </location>
</feature>
<keyword evidence="4" id="KW-0804">Transcription</keyword>
<dbReference type="SMART" id="SM01043">
    <property type="entry name" value="BTAD"/>
    <property type="match status" value="1"/>
</dbReference>
<evidence type="ECO:0000256" key="3">
    <source>
        <dbReference type="ARBA" id="ARBA00023125"/>
    </source>
</evidence>